<evidence type="ECO:0000313" key="2">
    <source>
        <dbReference type="Proteomes" id="UP000324800"/>
    </source>
</evidence>
<reference evidence="1 2" key="1">
    <citation type="submission" date="2019-03" db="EMBL/GenBank/DDBJ databases">
        <title>Single cell metagenomics reveals metabolic interactions within the superorganism composed of flagellate Streblomastix strix and complex community of Bacteroidetes bacteria on its surface.</title>
        <authorList>
            <person name="Treitli S.C."/>
            <person name="Kolisko M."/>
            <person name="Husnik F."/>
            <person name="Keeling P."/>
            <person name="Hampl V."/>
        </authorList>
    </citation>
    <scope>NUCLEOTIDE SEQUENCE [LARGE SCALE GENOMIC DNA]</scope>
    <source>
        <strain evidence="1">ST1C</strain>
    </source>
</reference>
<dbReference type="AlphaFoldDB" id="A0A5J4TE58"/>
<protein>
    <submittedName>
        <fullName evidence="1">Uncharacterized protein</fullName>
    </submittedName>
</protein>
<evidence type="ECO:0000313" key="1">
    <source>
        <dbReference type="EMBL" id="KAA6356724.1"/>
    </source>
</evidence>
<comment type="caution">
    <text evidence="1">The sequence shown here is derived from an EMBL/GenBank/DDBJ whole genome shotgun (WGS) entry which is preliminary data.</text>
</comment>
<name>A0A5J4TE58_9EUKA</name>
<sequence>MGFFSVQKNFSSKILTRKKKAVSWVAPTLYKIIWTFSGPVSMLRTGAVQIMGTIDNIAGGIDRHLNKR</sequence>
<accession>A0A5J4TE58</accession>
<proteinExistence type="predicted"/>
<organism evidence="1 2">
    <name type="scientific">Streblomastix strix</name>
    <dbReference type="NCBI Taxonomy" id="222440"/>
    <lineage>
        <taxon>Eukaryota</taxon>
        <taxon>Metamonada</taxon>
        <taxon>Preaxostyla</taxon>
        <taxon>Oxymonadida</taxon>
        <taxon>Streblomastigidae</taxon>
        <taxon>Streblomastix</taxon>
    </lineage>
</organism>
<dbReference type="EMBL" id="SNRW01032504">
    <property type="protein sequence ID" value="KAA6356724.1"/>
    <property type="molecule type" value="Genomic_DNA"/>
</dbReference>
<dbReference type="Proteomes" id="UP000324800">
    <property type="component" value="Unassembled WGS sequence"/>
</dbReference>
<gene>
    <name evidence="1" type="ORF">EZS28_047749</name>
</gene>